<organism evidence="1">
    <name type="scientific">bioreactor metagenome</name>
    <dbReference type="NCBI Taxonomy" id="1076179"/>
    <lineage>
        <taxon>unclassified sequences</taxon>
        <taxon>metagenomes</taxon>
        <taxon>ecological metagenomes</taxon>
    </lineage>
</organism>
<name>A0A645CVD1_9ZZZZ</name>
<evidence type="ECO:0000313" key="1">
    <source>
        <dbReference type="EMBL" id="MPM80849.1"/>
    </source>
</evidence>
<proteinExistence type="predicted"/>
<dbReference type="AlphaFoldDB" id="A0A645CVD1"/>
<sequence>MFFHALDTFLCCLEGSLTERILHRHHLVDEGNEIVIAGSMSQTLVELRIAGSHRLDVPSLCGGSAFLQQAFQRFQLFISDDLRGKIDRHTLQGGTDILDVLQVVAGKTADDRSRPGNNHQKALGLQNLERFLYRGCTDPKNLAQGVDGNLLTRTKLTAKNPLANLIGNLG</sequence>
<comment type="caution">
    <text evidence="1">The sequence shown here is derived from an EMBL/GenBank/DDBJ whole genome shotgun (WGS) entry which is preliminary data.</text>
</comment>
<gene>
    <name evidence="1" type="ORF">SDC9_127900</name>
</gene>
<protein>
    <submittedName>
        <fullName evidence="1">Uncharacterized protein</fullName>
    </submittedName>
</protein>
<reference evidence="1" key="1">
    <citation type="submission" date="2019-08" db="EMBL/GenBank/DDBJ databases">
        <authorList>
            <person name="Kucharzyk K."/>
            <person name="Murdoch R.W."/>
            <person name="Higgins S."/>
            <person name="Loffler F."/>
        </authorList>
    </citation>
    <scope>NUCLEOTIDE SEQUENCE</scope>
</reference>
<dbReference type="EMBL" id="VSSQ01030347">
    <property type="protein sequence ID" value="MPM80849.1"/>
    <property type="molecule type" value="Genomic_DNA"/>
</dbReference>
<accession>A0A645CVD1</accession>